<evidence type="ECO:0008006" key="5">
    <source>
        <dbReference type="Google" id="ProtNLM"/>
    </source>
</evidence>
<evidence type="ECO:0000313" key="3">
    <source>
        <dbReference type="EnsemblMetazoa" id="SCAU016183-PA"/>
    </source>
</evidence>
<feature type="chain" id="PRO_5009328169" description="Chitin-binding type-2 domain-containing protein" evidence="2">
    <location>
        <begin position="20"/>
        <end position="238"/>
    </location>
</feature>
<dbReference type="AlphaFoldDB" id="A0A1I8QDS8"/>
<sequence length="238" mass="25870">MSKLCSVTMFLIVLGFGDASKVGLCEVCLDSNNAACRNENTFSICYDGKITSTITPCPPNSVCTTDRQICRLTAQGFTPICYEENCNNCNNGALFTCLTQTTFGICSGHAILEMHCPEGRVCNIHSQELCVPYETNQPSCLSVFTTPKPTTTESSSTTEFTTTSSSTTLPPPLDANEFCAGIGIAGYFKTNDPTCKEFAYCYILSGQYLGLYFNCDGYYNPETTKCQKHPPAGCEETL</sequence>
<gene>
    <name evidence="3" type="primary">106088126</name>
</gene>
<feature type="region of interest" description="Disordered" evidence="1">
    <location>
        <begin position="148"/>
        <end position="168"/>
    </location>
</feature>
<accession>A0A1I8QDS8</accession>
<dbReference type="VEuPathDB" id="VectorBase:SCAU016183"/>
<dbReference type="EnsemblMetazoa" id="SCAU016183-RA">
    <property type="protein sequence ID" value="SCAU016183-PA"/>
    <property type="gene ID" value="SCAU016183"/>
</dbReference>
<keyword evidence="4" id="KW-1185">Reference proteome</keyword>
<dbReference type="Proteomes" id="UP000095300">
    <property type="component" value="Unassembled WGS sequence"/>
</dbReference>
<feature type="signal peptide" evidence="2">
    <location>
        <begin position="1"/>
        <end position="19"/>
    </location>
</feature>
<reference evidence="3" key="1">
    <citation type="submission" date="2020-05" db="UniProtKB">
        <authorList>
            <consortium name="EnsemblMetazoa"/>
        </authorList>
    </citation>
    <scope>IDENTIFICATION</scope>
    <source>
        <strain evidence="3">USDA</strain>
    </source>
</reference>
<protein>
    <recommendedName>
        <fullName evidence="5">Chitin-binding type-2 domain-containing protein</fullName>
    </recommendedName>
</protein>
<name>A0A1I8QDS8_STOCA</name>
<proteinExistence type="predicted"/>
<keyword evidence="2" id="KW-0732">Signal</keyword>
<evidence type="ECO:0000313" key="4">
    <source>
        <dbReference type="Proteomes" id="UP000095300"/>
    </source>
</evidence>
<dbReference type="OrthoDB" id="8070239at2759"/>
<organism evidence="3 4">
    <name type="scientific">Stomoxys calcitrans</name>
    <name type="common">Stable fly</name>
    <name type="synonym">Conops calcitrans</name>
    <dbReference type="NCBI Taxonomy" id="35570"/>
    <lineage>
        <taxon>Eukaryota</taxon>
        <taxon>Metazoa</taxon>
        <taxon>Ecdysozoa</taxon>
        <taxon>Arthropoda</taxon>
        <taxon>Hexapoda</taxon>
        <taxon>Insecta</taxon>
        <taxon>Pterygota</taxon>
        <taxon>Neoptera</taxon>
        <taxon>Endopterygota</taxon>
        <taxon>Diptera</taxon>
        <taxon>Brachycera</taxon>
        <taxon>Muscomorpha</taxon>
        <taxon>Muscoidea</taxon>
        <taxon>Muscidae</taxon>
        <taxon>Stomoxys</taxon>
    </lineage>
</organism>
<evidence type="ECO:0000256" key="1">
    <source>
        <dbReference type="SAM" id="MobiDB-lite"/>
    </source>
</evidence>
<evidence type="ECO:0000256" key="2">
    <source>
        <dbReference type="SAM" id="SignalP"/>
    </source>
</evidence>